<dbReference type="PANTHER" id="PTHR33836">
    <property type="entry name" value="LOW-TEMPERATURE-INDUCED 65 KDA PROTEIN-RELATED"/>
    <property type="match status" value="1"/>
</dbReference>
<feature type="region of interest" description="Disordered" evidence="1">
    <location>
        <begin position="1"/>
        <end position="170"/>
    </location>
</feature>
<proteinExistence type="predicted"/>
<gene>
    <name evidence="4" type="ORF">RND71_002251</name>
</gene>
<dbReference type="InterPro" id="IPR057058">
    <property type="entry name" value="LTI65_LTI78_NYQTKV"/>
</dbReference>
<evidence type="ECO:0000256" key="1">
    <source>
        <dbReference type="SAM" id="MobiDB-lite"/>
    </source>
</evidence>
<accession>A0AAE1T2E6</accession>
<feature type="compositionally biased region" description="Polar residues" evidence="1">
    <location>
        <begin position="160"/>
        <end position="170"/>
    </location>
</feature>
<dbReference type="Pfam" id="PF23399">
    <property type="entry name" value="LTI65_PGEED"/>
    <property type="match status" value="1"/>
</dbReference>
<protein>
    <submittedName>
        <fullName evidence="4">Uncharacterized protein</fullName>
    </submittedName>
</protein>
<dbReference type="InterPro" id="IPR037491">
    <property type="entry name" value="LTI78/LTI65"/>
</dbReference>
<dbReference type="EMBL" id="JAVYJV010000001">
    <property type="protein sequence ID" value="KAK4380389.1"/>
    <property type="molecule type" value="Genomic_DNA"/>
</dbReference>
<comment type="caution">
    <text evidence="4">The sequence shown here is derived from an EMBL/GenBank/DDBJ whole genome shotgun (WGS) entry which is preliminary data.</text>
</comment>
<dbReference type="PANTHER" id="PTHR33836:SF13">
    <property type="entry name" value="LOW-TEMPERATURE-INDUCED 78 KDA PROTEIN-LIKE"/>
    <property type="match status" value="1"/>
</dbReference>
<reference evidence="4" key="1">
    <citation type="submission" date="2023-12" db="EMBL/GenBank/DDBJ databases">
        <title>Genome assembly of Anisodus tanguticus.</title>
        <authorList>
            <person name="Wang Y.-J."/>
        </authorList>
    </citation>
    <scope>NUCLEOTIDE SEQUENCE</scope>
    <source>
        <strain evidence="4">KB-2021</strain>
        <tissue evidence="4">Leaf</tissue>
    </source>
</reference>
<feature type="compositionally biased region" description="Polar residues" evidence="1">
    <location>
        <begin position="43"/>
        <end position="68"/>
    </location>
</feature>
<evidence type="ECO:0000313" key="4">
    <source>
        <dbReference type="EMBL" id="KAK4380389.1"/>
    </source>
</evidence>
<evidence type="ECO:0000259" key="3">
    <source>
        <dbReference type="Pfam" id="PF23402"/>
    </source>
</evidence>
<dbReference type="InterPro" id="IPR057059">
    <property type="entry name" value="LTI65/LTI78_PGEED"/>
</dbReference>
<feature type="domain" description="LTI65/LTI78 PGEED repeat" evidence="2">
    <location>
        <begin position="92"/>
        <end position="123"/>
    </location>
</feature>
<evidence type="ECO:0000259" key="2">
    <source>
        <dbReference type="Pfam" id="PF23399"/>
    </source>
</evidence>
<dbReference type="GO" id="GO:0006950">
    <property type="term" value="P:response to stress"/>
    <property type="evidence" value="ECO:0007669"/>
    <property type="project" value="TreeGrafter"/>
</dbReference>
<sequence length="170" mass="18473">MEAQQHRLQGNAYEDQDEVVLEEKVGLKTALDDDPNAPKEENTASNYQSKVTDPTGPNSEEAGTTPLVQSFEKMSAKEETKPEKGAESKSTDREVSKMKEYLADKFKPREEDKALSEVISGKLSGPTAATHGEGSGKSMIDRLKGAASSLWVRKRGGKEATQTPSTREGT</sequence>
<dbReference type="Proteomes" id="UP001291623">
    <property type="component" value="Unassembled WGS sequence"/>
</dbReference>
<evidence type="ECO:0000313" key="5">
    <source>
        <dbReference type="Proteomes" id="UP001291623"/>
    </source>
</evidence>
<keyword evidence="5" id="KW-1185">Reference proteome</keyword>
<name>A0AAE1T2E6_9SOLA</name>
<feature type="domain" description="LTI65/LTI78 NYQTKV repeat" evidence="3">
    <location>
        <begin position="28"/>
        <end position="79"/>
    </location>
</feature>
<organism evidence="4 5">
    <name type="scientific">Anisodus tanguticus</name>
    <dbReference type="NCBI Taxonomy" id="243964"/>
    <lineage>
        <taxon>Eukaryota</taxon>
        <taxon>Viridiplantae</taxon>
        <taxon>Streptophyta</taxon>
        <taxon>Embryophyta</taxon>
        <taxon>Tracheophyta</taxon>
        <taxon>Spermatophyta</taxon>
        <taxon>Magnoliopsida</taxon>
        <taxon>eudicotyledons</taxon>
        <taxon>Gunneridae</taxon>
        <taxon>Pentapetalae</taxon>
        <taxon>asterids</taxon>
        <taxon>lamiids</taxon>
        <taxon>Solanales</taxon>
        <taxon>Solanaceae</taxon>
        <taxon>Solanoideae</taxon>
        <taxon>Hyoscyameae</taxon>
        <taxon>Anisodus</taxon>
    </lineage>
</organism>
<dbReference type="Pfam" id="PF23402">
    <property type="entry name" value="LTI65_LTI78_NYQTKV"/>
    <property type="match status" value="1"/>
</dbReference>
<dbReference type="AlphaFoldDB" id="A0AAE1T2E6"/>
<dbReference type="GO" id="GO:0009737">
    <property type="term" value="P:response to abscisic acid"/>
    <property type="evidence" value="ECO:0007669"/>
    <property type="project" value="InterPro"/>
</dbReference>
<feature type="compositionally biased region" description="Basic and acidic residues" evidence="1">
    <location>
        <begin position="74"/>
        <end position="115"/>
    </location>
</feature>